<accession>A0AA86UEJ8</accession>
<dbReference type="AlphaFoldDB" id="A0AA86UEJ8"/>
<dbReference type="EMBL" id="CAXDID020000025">
    <property type="protein sequence ID" value="CAL5990249.1"/>
    <property type="molecule type" value="Genomic_DNA"/>
</dbReference>
<dbReference type="Proteomes" id="UP001642409">
    <property type="component" value="Unassembled WGS sequence"/>
</dbReference>
<gene>
    <name evidence="2" type="ORF">HINF_LOCUS11248</name>
    <name evidence="1" type="ORF">HINF_LOCUS25758</name>
</gene>
<comment type="caution">
    <text evidence="1">The sequence shown here is derived from an EMBL/GenBank/DDBJ whole genome shotgun (WGS) entry which is preliminary data.</text>
</comment>
<protein>
    <submittedName>
        <fullName evidence="2">Hypothetical_protein</fullName>
    </submittedName>
</protein>
<evidence type="ECO:0000313" key="2">
    <source>
        <dbReference type="EMBL" id="CAL5990249.1"/>
    </source>
</evidence>
<organism evidence="1">
    <name type="scientific">Hexamita inflata</name>
    <dbReference type="NCBI Taxonomy" id="28002"/>
    <lineage>
        <taxon>Eukaryota</taxon>
        <taxon>Metamonada</taxon>
        <taxon>Diplomonadida</taxon>
        <taxon>Hexamitidae</taxon>
        <taxon>Hexamitinae</taxon>
        <taxon>Hexamita</taxon>
    </lineage>
</organism>
<reference evidence="2 3" key="2">
    <citation type="submission" date="2024-07" db="EMBL/GenBank/DDBJ databases">
        <authorList>
            <person name="Akdeniz Z."/>
        </authorList>
    </citation>
    <scope>NUCLEOTIDE SEQUENCE [LARGE SCALE GENOMIC DNA]</scope>
</reference>
<dbReference type="EMBL" id="CATOUU010000654">
    <property type="protein sequence ID" value="CAI9938113.1"/>
    <property type="molecule type" value="Genomic_DNA"/>
</dbReference>
<evidence type="ECO:0000313" key="3">
    <source>
        <dbReference type="Proteomes" id="UP001642409"/>
    </source>
</evidence>
<proteinExistence type="predicted"/>
<keyword evidence="3" id="KW-1185">Reference proteome</keyword>
<name>A0AA86UEJ8_9EUKA</name>
<evidence type="ECO:0000313" key="1">
    <source>
        <dbReference type="EMBL" id="CAI9938113.1"/>
    </source>
</evidence>
<sequence>MWQPTQNLKYLSNKNETQISQMCILGQLQVIIVPNQLTLTFFYFIRGLTQCYKIERLLIINLEFVQQIYIQQIQQSCGGIRNMRANQLVLSGIQSYFPGFIRVSLSYISPYFGNQTALCALISFGQSRARCVSPCF</sequence>
<reference evidence="1" key="1">
    <citation type="submission" date="2023-06" db="EMBL/GenBank/DDBJ databases">
        <authorList>
            <person name="Kurt Z."/>
        </authorList>
    </citation>
    <scope>NUCLEOTIDE SEQUENCE</scope>
</reference>